<dbReference type="InParanoid" id="H6CAW1"/>
<reference evidence="1" key="1">
    <citation type="submission" date="2011-07" db="EMBL/GenBank/DDBJ databases">
        <title>The Genome Sequence of Exophiala (Wangiella) dermatitidis NIH/UT8656.</title>
        <authorList>
            <consortium name="The Broad Institute Genome Sequencing Platform"/>
            <person name="Cuomo C."/>
            <person name="Wang Z."/>
            <person name="Hunicke-Smith S."/>
            <person name="Szanislo P.J."/>
            <person name="Earl A."/>
            <person name="Young S.K."/>
            <person name="Zeng Q."/>
            <person name="Gargeya S."/>
            <person name="Fitzgerald M."/>
            <person name="Haas B."/>
            <person name="Abouelleil A."/>
            <person name="Alvarado L."/>
            <person name="Arachchi H.M."/>
            <person name="Berlin A."/>
            <person name="Brown A."/>
            <person name="Chapman S.B."/>
            <person name="Chen Z."/>
            <person name="Dunbar C."/>
            <person name="Freedman E."/>
            <person name="Gearin G."/>
            <person name="Gellesch M."/>
            <person name="Goldberg J."/>
            <person name="Griggs A."/>
            <person name="Gujja S."/>
            <person name="Heiman D."/>
            <person name="Howarth C."/>
            <person name="Larson L."/>
            <person name="Lui A."/>
            <person name="MacDonald P.J.P."/>
            <person name="Montmayeur A."/>
            <person name="Murphy C."/>
            <person name="Neiman D."/>
            <person name="Pearson M."/>
            <person name="Priest M."/>
            <person name="Roberts A."/>
            <person name="Saif S."/>
            <person name="Shea T."/>
            <person name="Shenoy N."/>
            <person name="Sisk P."/>
            <person name="Stolte C."/>
            <person name="Sykes S."/>
            <person name="Wortman J."/>
            <person name="Nusbaum C."/>
            <person name="Birren B."/>
        </authorList>
    </citation>
    <scope>NUCLEOTIDE SEQUENCE</scope>
    <source>
        <strain evidence="1">NIH/UT8656</strain>
    </source>
</reference>
<dbReference type="RefSeq" id="XP_009161369.1">
    <property type="nucleotide sequence ID" value="XM_009163121.1"/>
</dbReference>
<protein>
    <submittedName>
        <fullName evidence="1">Uncharacterized protein</fullName>
    </submittedName>
</protein>
<dbReference type="VEuPathDB" id="FungiDB:HMPREF1120_08852"/>
<dbReference type="HOGENOM" id="CLU_2236597_0_0_1"/>
<dbReference type="Proteomes" id="UP000007304">
    <property type="component" value="Unassembled WGS sequence"/>
</dbReference>
<dbReference type="EMBL" id="JH226137">
    <property type="protein sequence ID" value="EHY60908.1"/>
    <property type="molecule type" value="Genomic_DNA"/>
</dbReference>
<accession>H6CAW1</accession>
<name>H6CAW1_EXODN</name>
<keyword evidence="2" id="KW-1185">Reference proteome</keyword>
<organism evidence="1 2">
    <name type="scientific">Exophiala dermatitidis (strain ATCC 34100 / CBS 525.76 / NIH/UT8656)</name>
    <name type="common">Black yeast</name>
    <name type="synonym">Wangiella dermatitidis</name>
    <dbReference type="NCBI Taxonomy" id="858893"/>
    <lineage>
        <taxon>Eukaryota</taxon>
        <taxon>Fungi</taxon>
        <taxon>Dikarya</taxon>
        <taxon>Ascomycota</taxon>
        <taxon>Pezizomycotina</taxon>
        <taxon>Eurotiomycetes</taxon>
        <taxon>Chaetothyriomycetidae</taxon>
        <taxon>Chaetothyriales</taxon>
        <taxon>Herpotrichiellaceae</taxon>
        <taxon>Exophiala</taxon>
    </lineage>
</organism>
<gene>
    <name evidence="1" type="ORF">HMPREF1120_08852</name>
</gene>
<evidence type="ECO:0000313" key="2">
    <source>
        <dbReference type="Proteomes" id="UP000007304"/>
    </source>
</evidence>
<sequence>MVRVLFLDCTAVQMVGVLSRAWSAVDLAVGDGGGISADASGGHWPVDIHKAKRVVSIVSYDTVGRQQLIQDLVQGFHLRFSNSTACSGLAKEDGLDVTHRVVYML</sequence>
<dbReference type="AlphaFoldDB" id="H6CAW1"/>
<proteinExistence type="predicted"/>
<dbReference type="GeneID" id="20313491"/>
<evidence type="ECO:0000313" key="1">
    <source>
        <dbReference type="EMBL" id="EHY60908.1"/>
    </source>
</evidence>